<feature type="domain" description="FAD-binding PCMH-type" evidence="3">
    <location>
        <begin position="1"/>
        <end position="185"/>
    </location>
</feature>
<dbReference type="Gene3D" id="3.30.465.10">
    <property type="match status" value="1"/>
</dbReference>
<accession>A0A1Y2LE25</accession>
<evidence type="ECO:0000259" key="3">
    <source>
        <dbReference type="PROSITE" id="PS51387"/>
    </source>
</evidence>
<evidence type="ECO:0000313" key="5">
    <source>
        <dbReference type="Proteomes" id="UP000193396"/>
    </source>
</evidence>
<keyword evidence="2" id="KW-0274">FAD</keyword>
<dbReference type="SUPFAM" id="SSF56176">
    <property type="entry name" value="FAD-binding/transporter-associated domain-like"/>
    <property type="match status" value="1"/>
</dbReference>
<dbReference type="RefSeq" id="WP_085616917.1">
    <property type="nucleotide sequence ID" value="NZ_JFKB01000003.1"/>
</dbReference>
<dbReference type="GO" id="GO:0003824">
    <property type="term" value="F:catalytic activity"/>
    <property type="evidence" value="ECO:0007669"/>
    <property type="project" value="InterPro"/>
</dbReference>
<gene>
    <name evidence="4" type="ORF">TALK_06135</name>
</gene>
<reference evidence="4 5" key="1">
    <citation type="submission" date="2014-03" db="EMBL/GenBank/DDBJ databases">
        <title>The draft genome sequence of Thalassospira alkalitolerans JCM 18968.</title>
        <authorList>
            <person name="Lai Q."/>
            <person name="Shao Z."/>
        </authorList>
    </citation>
    <scope>NUCLEOTIDE SEQUENCE [LARGE SCALE GENOMIC DNA]</scope>
    <source>
        <strain evidence="4 5">JCM 18968</strain>
    </source>
</reference>
<dbReference type="InterPro" id="IPR036318">
    <property type="entry name" value="FAD-bd_PCMH-like_sf"/>
</dbReference>
<evidence type="ECO:0000256" key="2">
    <source>
        <dbReference type="ARBA" id="ARBA00022827"/>
    </source>
</evidence>
<protein>
    <submittedName>
        <fullName evidence="4">Glycolate oxidase</fullName>
    </submittedName>
</protein>
<dbReference type="Proteomes" id="UP000193396">
    <property type="component" value="Unassembled WGS sequence"/>
</dbReference>
<dbReference type="InterPro" id="IPR016164">
    <property type="entry name" value="FAD-linked_Oxase-like_C"/>
</dbReference>
<dbReference type="OrthoDB" id="9811557at2"/>
<dbReference type="SUPFAM" id="SSF55103">
    <property type="entry name" value="FAD-linked oxidases, C-terminal domain"/>
    <property type="match status" value="1"/>
</dbReference>
<dbReference type="PANTHER" id="PTHR11748:SF103">
    <property type="entry name" value="GLYCOLATE OXIDASE SUBUNIT GLCE"/>
    <property type="match status" value="1"/>
</dbReference>
<dbReference type="STRING" id="1293890.TALK_06135"/>
<dbReference type="Pfam" id="PF01565">
    <property type="entry name" value="FAD_binding_4"/>
    <property type="match status" value="1"/>
</dbReference>
<comment type="caution">
    <text evidence="4">The sequence shown here is derived from an EMBL/GenBank/DDBJ whole genome shotgun (WGS) entry which is preliminary data.</text>
</comment>
<evidence type="ECO:0000256" key="1">
    <source>
        <dbReference type="ARBA" id="ARBA00022630"/>
    </source>
</evidence>
<keyword evidence="1" id="KW-0285">Flavoprotein</keyword>
<dbReference type="InterPro" id="IPR016169">
    <property type="entry name" value="FAD-bd_PCMH_sub2"/>
</dbReference>
<sequence>MADVISPTTPEQLRDAIGWALGSKTPLEIIGSGSKREFGHAVASDHVLDLSKLTGVLFYEPEELVMSVRAGTSLAEIQGLLREKNQQFHFEPGNFPGLLADGVVDHAGTIGGLIATNLSGPRRIKVGAARDHILGFEAISGRAEDFKSGGRVMKNVTGFDLSKLMSGSFGTLGVMHTITMKVMPRDEKTRTVLIACDDPKAAGRAMTDAMGSENEVSGAAWIASADVAKLGVSVATEMGSGIVALRVEGPAPSVAWRCEALRKLLADIGASEELHSTNSEAFWAAVADVAPFAGGSGLLWRVSVPPASGGDVAATLAAETGGAIMMDWAGAQIWLRLPGADVADAMVDKTRQIALAADGRAVLVRAPVDIRNRISVFQSEDAALARINAKIRANFDPAAILNPGRMMPSISGGEGA</sequence>
<dbReference type="EMBL" id="JFKB01000003">
    <property type="protein sequence ID" value="OSQ49155.1"/>
    <property type="molecule type" value="Genomic_DNA"/>
</dbReference>
<name>A0A1Y2LE25_9PROT</name>
<dbReference type="AlphaFoldDB" id="A0A1Y2LE25"/>
<evidence type="ECO:0000313" key="4">
    <source>
        <dbReference type="EMBL" id="OSQ49155.1"/>
    </source>
</evidence>
<dbReference type="GO" id="GO:0071949">
    <property type="term" value="F:FAD binding"/>
    <property type="evidence" value="ECO:0007669"/>
    <property type="project" value="InterPro"/>
</dbReference>
<dbReference type="InterPro" id="IPR016166">
    <property type="entry name" value="FAD-bd_PCMH"/>
</dbReference>
<dbReference type="InterPro" id="IPR006094">
    <property type="entry name" value="Oxid_FAD_bind_N"/>
</dbReference>
<dbReference type="PANTHER" id="PTHR11748">
    <property type="entry name" value="D-LACTATE DEHYDROGENASE"/>
    <property type="match status" value="1"/>
</dbReference>
<proteinExistence type="predicted"/>
<organism evidence="4 5">
    <name type="scientific">Thalassospira alkalitolerans</name>
    <dbReference type="NCBI Taxonomy" id="1293890"/>
    <lineage>
        <taxon>Bacteria</taxon>
        <taxon>Pseudomonadati</taxon>
        <taxon>Pseudomonadota</taxon>
        <taxon>Alphaproteobacteria</taxon>
        <taxon>Rhodospirillales</taxon>
        <taxon>Thalassospiraceae</taxon>
        <taxon>Thalassospira</taxon>
    </lineage>
</organism>
<keyword evidence="5" id="KW-1185">Reference proteome</keyword>
<dbReference type="PROSITE" id="PS51387">
    <property type="entry name" value="FAD_PCMH"/>
    <property type="match status" value="1"/>
</dbReference>